<evidence type="ECO:0000256" key="1">
    <source>
        <dbReference type="SAM" id="Phobius"/>
    </source>
</evidence>
<proteinExistence type="predicted"/>
<name>A0ABD6A4P8_9EURY</name>
<dbReference type="GeneID" id="79314559"/>
<dbReference type="RefSeq" id="WP_368410830.1">
    <property type="nucleotide sequence ID" value="NZ_CP119992.1"/>
</dbReference>
<dbReference type="AlphaFoldDB" id="A0ABD6A4P8"/>
<keyword evidence="1" id="KW-0472">Membrane</keyword>
<keyword evidence="1" id="KW-0812">Transmembrane</keyword>
<dbReference type="Proteomes" id="UP001596547">
    <property type="component" value="Unassembled WGS sequence"/>
</dbReference>
<reference evidence="2 3" key="1">
    <citation type="journal article" date="2019" name="Int. J. Syst. Evol. Microbiol.">
        <title>The Global Catalogue of Microorganisms (GCM) 10K type strain sequencing project: providing services to taxonomists for standard genome sequencing and annotation.</title>
        <authorList>
            <consortium name="The Broad Institute Genomics Platform"/>
            <consortium name="The Broad Institute Genome Sequencing Center for Infectious Disease"/>
            <person name="Wu L."/>
            <person name="Ma J."/>
        </authorList>
    </citation>
    <scope>NUCLEOTIDE SEQUENCE [LARGE SCALE GENOMIC DNA]</scope>
    <source>
        <strain evidence="2 3">PSR21</strain>
    </source>
</reference>
<evidence type="ECO:0000313" key="3">
    <source>
        <dbReference type="Proteomes" id="UP001596547"/>
    </source>
</evidence>
<gene>
    <name evidence="2" type="ORF">ACFQPE_02100</name>
</gene>
<keyword evidence="3" id="KW-1185">Reference proteome</keyword>
<evidence type="ECO:0000313" key="2">
    <source>
        <dbReference type="EMBL" id="MFC7315589.1"/>
    </source>
</evidence>
<sequence>MVFERLRSVTLFALYQAALLTGILMLPVAMVARRVGLPFLPVHRAIGRLGDAYERSREFAESTDE</sequence>
<accession>A0ABD6A4P8</accession>
<protein>
    <submittedName>
        <fullName evidence="2">Uncharacterized protein</fullName>
    </submittedName>
</protein>
<dbReference type="EMBL" id="JBHTBF010000001">
    <property type="protein sequence ID" value="MFC7315589.1"/>
    <property type="molecule type" value="Genomic_DNA"/>
</dbReference>
<feature type="transmembrane region" description="Helical" evidence="1">
    <location>
        <begin position="12"/>
        <end position="32"/>
    </location>
</feature>
<organism evidence="2 3">
    <name type="scientific">Halomarina halobia</name>
    <dbReference type="NCBI Taxonomy" id="3033386"/>
    <lineage>
        <taxon>Archaea</taxon>
        <taxon>Methanobacteriati</taxon>
        <taxon>Methanobacteriota</taxon>
        <taxon>Stenosarchaea group</taxon>
        <taxon>Halobacteria</taxon>
        <taxon>Halobacteriales</taxon>
        <taxon>Natronomonadaceae</taxon>
        <taxon>Halomarina</taxon>
    </lineage>
</organism>
<keyword evidence="1" id="KW-1133">Transmembrane helix</keyword>
<comment type="caution">
    <text evidence="2">The sequence shown here is derived from an EMBL/GenBank/DDBJ whole genome shotgun (WGS) entry which is preliminary data.</text>
</comment>